<evidence type="ECO:0000256" key="1">
    <source>
        <dbReference type="ARBA" id="ARBA00001946"/>
    </source>
</evidence>
<comment type="similarity">
    <text evidence="2">Belongs to the HAD-like hydrolase superfamily. CbbY/CbbZ/Gph/YieH family.</text>
</comment>
<dbReference type="PANTHER" id="PTHR46193">
    <property type="entry name" value="6-PHOSPHOGLUCONATE PHOSPHATASE"/>
    <property type="match status" value="1"/>
</dbReference>
<evidence type="ECO:0000256" key="7">
    <source>
        <dbReference type="ARBA" id="ARBA00023277"/>
    </source>
</evidence>
<comment type="catalytic activity">
    <reaction evidence="8">
        <text>beta-D-glucose 1-phosphate = beta-D-glucose 6-phosphate</text>
        <dbReference type="Rhea" id="RHEA:20113"/>
        <dbReference type="ChEBI" id="CHEBI:57684"/>
        <dbReference type="ChEBI" id="CHEBI:58247"/>
        <dbReference type="EC" id="5.4.2.6"/>
    </reaction>
</comment>
<dbReference type="NCBIfam" id="TIGR01509">
    <property type="entry name" value="HAD-SF-IA-v3"/>
    <property type="match status" value="1"/>
</dbReference>
<accession>A0ABX5VR01</accession>
<proteinExistence type="inferred from homology"/>
<dbReference type="EC" id="5.4.2.6" evidence="9"/>
<evidence type="ECO:0000256" key="2">
    <source>
        <dbReference type="ARBA" id="ARBA00006171"/>
    </source>
</evidence>
<keyword evidence="11" id="KW-0378">Hydrolase</keyword>
<evidence type="ECO:0000256" key="6">
    <source>
        <dbReference type="ARBA" id="ARBA00023235"/>
    </source>
</evidence>
<dbReference type="SUPFAM" id="SSF56784">
    <property type="entry name" value="HAD-like"/>
    <property type="match status" value="1"/>
</dbReference>
<evidence type="ECO:0000256" key="4">
    <source>
        <dbReference type="ARBA" id="ARBA00022723"/>
    </source>
</evidence>
<reference evidence="11 12" key="1">
    <citation type="submission" date="2019-05" db="EMBL/GenBank/DDBJ databases">
        <title>Georgenia *** sp. nov., and Georgenia *** sp. nov., isolated from the intestinal contents of plateau pika (Ochotona curzoniae) in the Qinghai-Tibet plateau of China.</title>
        <authorList>
            <person name="Tian Z."/>
        </authorList>
    </citation>
    <scope>NUCLEOTIDE SEQUENCE [LARGE SCALE GENOMIC DNA]</scope>
    <source>
        <strain evidence="11 12">Z294</strain>
    </source>
</reference>
<keyword evidence="3" id="KW-0597">Phosphoprotein</keyword>
<dbReference type="Gene3D" id="3.40.50.1000">
    <property type="entry name" value="HAD superfamily/HAD-like"/>
    <property type="match status" value="1"/>
</dbReference>
<gene>
    <name evidence="11" type="ORF">FE251_14745</name>
</gene>
<evidence type="ECO:0000256" key="9">
    <source>
        <dbReference type="ARBA" id="ARBA00044968"/>
    </source>
</evidence>
<dbReference type="SFLD" id="SFLDG01129">
    <property type="entry name" value="C1.5:_HAD__Beta-PGM__Phosphata"/>
    <property type="match status" value="1"/>
</dbReference>
<evidence type="ECO:0000256" key="10">
    <source>
        <dbReference type="ARBA" id="ARBA00044991"/>
    </source>
</evidence>
<dbReference type="PANTHER" id="PTHR46193:SF18">
    <property type="entry name" value="HEXITOL PHOSPHATASE B"/>
    <property type="match status" value="1"/>
</dbReference>
<dbReference type="InterPro" id="IPR023214">
    <property type="entry name" value="HAD_sf"/>
</dbReference>
<dbReference type="SFLD" id="SFLDS00003">
    <property type="entry name" value="Haloacid_Dehalogenase"/>
    <property type="match status" value="1"/>
</dbReference>
<protein>
    <recommendedName>
        <fullName evidence="10">Beta-phosphoglucomutase</fullName>
        <ecNumber evidence="9">5.4.2.6</ecNumber>
    </recommendedName>
</protein>
<dbReference type="NCBIfam" id="TIGR02009">
    <property type="entry name" value="PGMB-YQAB-SF"/>
    <property type="match status" value="1"/>
</dbReference>
<organism evidence="11 12">
    <name type="scientific">Georgenia wutianyii</name>
    <dbReference type="NCBI Taxonomy" id="2585135"/>
    <lineage>
        <taxon>Bacteria</taxon>
        <taxon>Bacillati</taxon>
        <taxon>Actinomycetota</taxon>
        <taxon>Actinomycetes</taxon>
        <taxon>Micrococcales</taxon>
        <taxon>Bogoriellaceae</taxon>
        <taxon>Georgenia</taxon>
    </lineage>
</organism>
<evidence type="ECO:0000256" key="5">
    <source>
        <dbReference type="ARBA" id="ARBA00022842"/>
    </source>
</evidence>
<dbReference type="EMBL" id="CP040899">
    <property type="protein sequence ID" value="QDB80488.1"/>
    <property type="molecule type" value="Genomic_DNA"/>
</dbReference>
<comment type="cofactor">
    <cofactor evidence="1">
        <name>Mg(2+)</name>
        <dbReference type="ChEBI" id="CHEBI:18420"/>
    </cofactor>
</comment>
<name>A0ABX5VR01_9MICO</name>
<keyword evidence="7" id="KW-0119">Carbohydrate metabolism</keyword>
<keyword evidence="6" id="KW-0413">Isomerase</keyword>
<evidence type="ECO:0000313" key="12">
    <source>
        <dbReference type="Proteomes" id="UP000313948"/>
    </source>
</evidence>
<dbReference type="InterPro" id="IPR006439">
    <property type="entry name" value="HAD-SF_hydro_IA"/>
</dbReference>
<dbReference type="GO" id="GO:0016787">
    <property type="term" value="F:hydrolase activity"/>
    <property type="evidence" value="ECO:0007669"/>
    <property type="project" value="UniProtKB-KW"/>
</dbReference>
<keyword evidence="5" id="KW-0460">Magnesium</keyword>
<evidence type="ECO:0000256" key="8">
    <source>
        <dbReference type="ARBA" id="ARBA00044926"/>
    </source>
</evidence>
<keyword evidence="12" id="KW-1185">Reference proteome</keyword>
<keyword evidence="4" id="KW-0479">Metal-binding</keyword>
<dbReference type="Pfam" id="PF00702">
    <property type="entry name" value="Hydrolase"/>
    <property type="match status" value="1"/>
</dbReference>
<sequence length="261" mass="28107">MGGRGPRLGPETTNGDDVLGLPDTVRVLLFDLDGVLTETAELHVRAWKETFDAFLRDHAERVHEEYVPFDPVADYARYVDGKRRVDGVRDFLGSRDITLPTGTPTDGPERETLNGIGNRKNERVLQLMRDEGVKVFPGSRRYLEEARARSLPCAVVSSSANAALVLDVTGLESQIDVLVDGSLAHALGLPGKPAPDTYLEAARRMGVPPAEAAVFEDALAGVAAGHAGHFGYVVGVDRLGQGEALREQGADVVVTDLEELL</sequence>
<dbReference type="InterPro" id="IPR023198">
    <property type="entry name" value="PGP-like_dom2"/>
</dbReference>
<dbReference type="InterPro" id="IPR036412">
    <property type="entry name" value="HAD-like_sf"/>
</dbReference>
<evidence type="ECO:0000256" key="3">
    <source>
        <dbReference type="ARBA" id="ARBA00022553"/>
    </source>
</evidence>
<dbReference type="Proteomes" id="UP000313948">
    <property type="component" value="Chromosome"/>
</dbReference>
<evidence type="ECO:0000313" key="11">
    <source>
        <dbReference type="EMBL" id="QDB80488.1"/>
    </source>
</evidence>
<dbReference type="Gene3D" id="1.10.150.240">
    <property type="entry name" value="Putative phosphatase, domain 2"/>
    <property type="match status" value="1"/>
</dbReference>
<dbReference type="InterPro" id="IPR051600">
    <property type="entry name" value="Beta-PGM-like"/>
</dbReference>
<dbReference type="InterPro" id="IPR010976">
    <property type="entry name" value="B-phosphoglucomutase_hydrolase"/>
</dbReference>